<proteinExistence type="predicted"/>
<accession>A0A0J1HF49</accession>
<evidence type="ECO:0000256" key="13">
    <source>
        <dbReference type="SAM" id="Phobius"/>
    </source>
</evidence>
<dbReference type="STRING" id="320778.ABT57_06575"/>
<evidence type="ECO:0000313" key="16">
    <source>
        <dbReference type="Proteomes" id="UP000035909"/>
    </source>
</evidence>
<dbReference type="GO" id="GO:0000155">
    <property type="term" value="F:phosphorelay sensor kinase activity"/>
    <property type="evidence" value="ECO:0007669"/>
    <property type="project" value="InterPro"/>
</dbReference>
<dbReference type="FunFam" id="3.30.565.10:FF:000010">
    <property type="entry name" value="Sensor histidine kinase RcsC"/>
    <property type="match status" value="1"/>
</dbReference>
<evidence type="ECO:0000256" key="9">
    <source>
        <dbReference type="ARBA" id="ARBA00022840"/>
    </source>
</evidence>
<feature type="transmembrane region" description="Helical" evidence="13">
    <location>
        <begin position="376"/>
        <end position="396"/>
    </location>
</feature>
<dbReference type="Proteomes" id="UP000035909">
    <property type="component" value="Unassembled WGS sequence"/>
</dbReference>
<dbReference type="EC" id="2.7.13.3" evidence="3"/>
<dbReference type="InterPro" id="IPR005467">
    <property type="entry name" value="His_kinase_dom"/>
</dbReference>
<dbReference type="PATRIC" id="fig|320778.3.peg.1415"/>
<keyword evidence="4" id="KW-0597">Phosphoprotein</keyword>
<gene>
    <name evidence="15" type="ORF">ABT57_06575</name>
</gene>
<keyword evidence="12 13" id="KW-0472">Membrane</keyword>
<keyword evidence="8 15" id="KW-0418">Kinase</keyword>
<dbReference type="CDD" id="cd12912">
    <property type="entry name" value="PDC2_MCP_like"/>
    <property type="match status" value="1"/>
</dbReference>
<dbReference type="InterPro" id="IPR004358">
    <property type="entry name" value="Sig_transdc_His_kin-like_C"/>
</dbReference>
<dbReference type="RefSeq" id="WP_047884396.1">
    <property type="nucleotide sequence ID" value="NZ_LDOU01000006.1"/>
</dbReference>
<evidence type="ECO:0000256" key="11">
    <source>
        <dbReference type="ARBA" id="ARBA00023012"/>
    </source>
</evidence>
<evidence type="ECO:0000256" key="1">
    <source>
        <dbReference type="ARBA" id="ARBA00000085"/>
    </source>
</evidence>
<comment type="caution">
    <text evidence="15">The sequence shown here is derived from an EMBL/GenBank/DDBJ whole genome shotgun (WGS) entry which is preliminary data.</text>
</comment>
<dbReference type="PRINTS" id="PR00344">
    <property type="entry name" value="BCTRLSENSOR"/>
</dbReference>
<evidence type="ECO:0000256" key="8">
    <source>
        <dbReference type="ARBA" id="ARBA00022777"/>
    </source>
</evidence>
<evidence type="ECO:0000256" key="10">
    <source>
        <dbReference type="ARBA" id="ARBA00022989"/>
    </source>
</evidence>
<dbReference type="OrthoDB" id="9770795at2"/>
<evidence type="ECO:0000256" key="7">
    <source>
        <dbReference type="ARBA" id="ARBA00022741"/>
    </source>
</evidence>
<dbReference type="InterPro" id="IPR036890">
    <property type="entry name" value="HATPase_C_sf"/>
</dbReference>
<keyword evidence="7" id="KW-0547">Nucleotide-binding</keyword>
<evidence type="ECO:0000256" key="3">
    <source>
        <dbReference type="ARBA" id="ARBA00012438"/>
    </source>
</evidence>
<keyword evidence="6 13" id="KW-0812">Transmembrane</keyword>
<evidence type="ECO:0000256" key="12">
    <source>
        <dbReference type="ARBA" id="ARBA00023136"/>
    </source>
</evidence>
<dbReference type="CDD" id="cd00082">
    <property type="entry name" value="HisKA"/>
    <property type="match status" value="1"/>
</dbReference>
<dbReference type="PROSITE" id="PS50109">
    <property type="entry name" value="HIS_KIN"/>
    <property type="match status" value="1"/>
</dbReference>
<evidence type="ECO:0000256" key="6">
    <source>
        <dbReference type="ARBA" id="ARBA00022692"/>
    </source>
</evidence>
<evidence type="ECO:0000256" key="2">
    <source>
        <dbReference type="ARBA" id="ARBA00004370"/>
    </source>
</evidence>
<dbReference type="SMART" id="SM00387">
    <property type="entry name" value="HATPase_c"/>
    <property type="match status" value="1"/>
</dbReference>
<feature type="transmembrane region" description="Helical" evidence="13">
    <location>
        <begin position="21"/>
        <end position="38"/>
    </location>
</feature>
<dbReference type="PANTHER" id="PTHR45339">
    <property type="entry name" value="HYBRID SIGNAL TRANSDUCTION HISTIDINE KINASE J"/>
    <property type="match status" value="1"/>
</dbReference>
<dbReference type="InterPro" id="IPR003594">
    <property type="entry name" value="HATPase_dom"/>
</dbReference>
<keyword evidence="11" id="KW-0902">Two-component regulatory system</keyword>
<keyword evidence="9" id="KW-0067">ATP-binding</keyword>
<dbReference type="Gene3D" id="3.30.450.20">
    <property type="entry name" value="PAS domain"/>
    <property type="match status" value="1"/>
</dbReference>
<dbReference type="Pfam" id="PF02518">
    <property type="entry name" value="HATPase_c"/>
    <property type="match status" value="1"/>
</dbReference>
<reference evidence="15 16" key="1">
    <citation type="submission" date="2015-05" db="EMBL/GenBank/DDBJ databases">
        <title>Photobacterium galathea sp. nov.</title>
        <authorList>
            <person name="Machado H."/>
            <person name="Gram L."/>
        </authorList>
    </citation>
    <scope>NUCLEOTIDE SEQUENCE [LARGE SCALE GENOMIC DNA]</scope>
    <source>
        <strain evidence="15 16">DSM 22954</strain>
    </source>
</reference>
<comment type="catalytic activity">
    <reaction evidence="1">
        <text>ATP + protein L-histidine = ADP + protein N-phospho-L-histidine.</text>
        <dbReference type="EC" id="2.7.13.3"/>
    </reaction>
</comment>
<dbReference type="InterPro" id="IPR036097">
    <property type="entry name" value="HisK_dim/P_sf"/>
</dbReference>
<dbReference type="SMART" id="SM00388">
    <property type="entry name" value="HisKA"/>
    <property type="match status" value="1"/>
</dbReference>
<dbReference type="EMBL" id="LDOU01000006">
    <property type="protein sequence ID" value="KLV10233.1"/>
    <property type="molecule type" value="Genomic_DNA"/>
</dbReference>
<dbReference type="SUPFAM" id="SSF47384">
    <property type="entry name" value="Homodimeric domain of signal transducing histidine kinase"/>
    <property type="match status" value="1"/>
</dbReference>
<dbReference type="PANTHER" id="PTHR45339:SF1">
    <property type="entry name" value="HYBRID SIGNAL TRANSDUCTION HISTIDINE KINASE J"/>
    <property type="match status" value="1"/>
</dbReference>
<dbReference type="AlphaFoldDB" id="A0A0J1HF49"/>
<dbReference type="Pfam" id="PF00512">
    <property type="entry name" value="HisKA"/>
    <property type="match status" value="1"/>
</dbReference>
<dbReference type="Gene3D" id="1.10.287.130">
    <property type="match status" value="1"/>
</dbReference>
<keyword evidence="5" id="KW-0808">Transferase</keyword>
<dbReference type="InterPro" id="IPR003661">
    <property type="entry name" value="HisK_dim/P_dom"/>
</dbReference>
<evidence type="ECO:0000256" key="4">
    <source>
        <dbReference type="ARBA" id="ARBA00022553"/>
    </source>
</evidence>
<organism evidence="15 16">
    <name type="scientific">Photobacterium ganghwense</name>
    <dbReference type="NCBI Taxonomy" id="320778"/>
    <lineage>
        <taxon>Bacteria</taxon>
        <taxon>Pseudomonadati</taxon>
        <taxon>Pseudomonadota</taxon>
        <taxon>Gammaproteobacteria</taxon>
        <taxon>Vibrionales</taxon>
        <taxon>Vibrionaceae</taxon>
        <taxon>Photobacterium</taxon>
    </lineage>
</organism>
<evidence type="ECO:0000259" key="14">
    <source>
        <dbReference type="PROSITE" id="PS50109"/>
    </source>
</evidence>
<dbReference type="Gene3D" id="3.30.565.10">
    <property type="entry name" value="Histidine kinase-like ATPase, C-terminal domain"/>
    <property type="match status" value="1"/>
</dbReference>
<name>A0A0J1HF49_9GAMM</name>
<keyword evidence="10 13" id="KW-1133">Transmembrane helix</keyword>
<sequence>MKEKTINTQTWVWRSMVRTGIIPLILVESGLIAVYLVSNHLISNDNMAYIYTQVNEELKISSERESNIIREKLLSIESLTTLYRNETERVLSGNDVIDASESSNLAVSEDGVIYSKNDLGGSASFYSGLTDKKDWEKIYRLAHLDPLMKQIEKNNDLVSSIYVNTWDSYNRIYPWFYTVDQYPPKMDIPEYNFYYLANEEYNPNRETVWTDVYIDPAGHGWMASAISPVYIIDFLEGVVGLDIKVSAIIDSIQNLIIPWDGYAILASSNGTIMALPPQGEYDFGLKELTEHSYQQAITKEVFKPDDFNLFKRDDTADLSSQLLKNNNGLTQITLNGEKKLISWSTIPETQWRLMVIVDENKMYASSRALENKYQNIGYVLIFGLISFYALFLIFIWRSSKQMSEFIAEPLKKIQNMVNKAGLGDFNLTNDGFRLKELNETANSIISMGSKLDRLTTELKEAKLSAENANIAKSQFISNVSHEIRTPMNSILGLSHILLNSDLTVDQKSNLVKIDKSGKHLLTLINDILDLSKLEANKIEIEKTLFDIRTIIQDVYDIFEYKANQRGVHLTTEVDESIPQLVGDTLRIKQIILNFVSNAIKFTDEGEVSIIVDAMQRTKDNINLRISVLDTGVGLSKYDQALVFDSYQQADASTTRKYGGTGLGLTISKRIAELMGGKVGVESEYGKGSIFWFTIELEIDHSGAYIPCANTEISEISYVNEPSPKLDCDIKSIEEFESKVDHLVFLLEECDLESEYFYTKHRLCFEKLDLGLSNDLYQAVSTYDFESALAVMIRIKEELNQYKEMMVEN</sequence>
<protein>
    <recommendedName>
        <fullName evidence="3">histidine kinase</fullName>
        <ecNumber evidence="3">2.7.13.3</ecNumber>
    </recommendedName>
</protein>
<evidence type="ECO:0000313" key="15">
    <source>
        <dbReference type="EMBL" id="KLV10233.1"/>
    </source>
</evidence>
<comment type="subcellular location">
    <subcellularLocation>
        <location evidence="2">Membrane</location>
    </subcellularLocation>
</comment>
<dbReference type="CDD" id="cd16922">
    <property type="entry name" value="HATPase_EvgS-ArcB-TorS-like"/>
    <property type="match status" value="1"/>
</dbReference>
<dbReference type="GO" id="GO:0016020">
    <property type="term" value="C:membrane"/>
    <property type="evidence" value="ECO:0007669"/>
    <property type="project" value="UniProtKB-SubCell"/>
</dbReference>
<dbReference type="GO" id="GO:0071474">
    <property type="term" value="P:cellular hyperosmotic response"/>
    <property type="evidence" value="ECO:0007669"/>
    <property type="project" value="TreeGrafter"/>
</dbReference>
<dbReference type="SUPFAM" id="SSF55874">
    <property type="entry name" value="ATPase domain of HSP90 chaperone/DNA topoisomerase II/histidine kinase"/>
    <property type="match status" value="1"/>
</dbReference>
<keyword evidence="16" id="KW-1185">Reference proteome</keyword>
<dbReference type="FunFam" id="1.10.287.130:FF:000004">
    <property type="entry name" value="Ethylene receptor 1"/>
    <property type="match status" value="1"/>
</dbReference>
<feature type="domain" description="Histidine kinase" evidence="14">
    <location>
        <begin position="478"/>
        <end position="698"/>
    </location>
</feature>
<evidence type="ECO:0000256" key="5">
    <source>
        <dbReference type="ARBA" id="ARBA00022679"/>
    </source>
</evidence>
<dbReference type="GO" id="GO:0005524">
    <property type="term" value="F:ATP binding"/>
    <property type="evidence" value="ECO:0007669"/>
    <property type="project" value="UniProtKB-KW"/>
</dbReference>